<organism evidence="1">
    <name type="scientific">Micrurus corallinus</name>
    <name type="common">Brazilian coral snake</name>
    <dbReference type="NCBI Taxonomy" id="54390"/>
    <lineage>
        <taxon>Eukaryota</taxon>
        <taxon>Metazoa</taxon>
        <taxon>Chordata</taxon>
        <taxon>Craniata</taxon>
        <taxon>Vertebrata</taxon>
        <taxon>Euteleostomi</taxon>
        <taxon>Lepidosauria</taxon>
        <taxon>Squamata</taxon>
        <taxon>Bifurcata</taxon>
        <taxon>Unidentata</taxon>
        <taxon>Episquamata</taxon>
        <taxon>Toxicofera</taxon>
        <taxon>Serpentes</taxon>
        <taxon>Colubroidea</taxon>
        <taxon>Elapidae</taxon>
        <taxon>Elapinae</taxon>
        <taxon>Micrurus</taxon>
    </lineage>
</organism>
<name>A0A2D4ERX2_MICCO</name>
<reference evidence="1" key="1">
    <citation type="submission" date="2017-07" db="EMBL/GenBank/DDBJ databases">
        <authorList>
            <person name="Mikheyev A."/>
            <person name="Grau M."/>
        </authorList>
    </citation>
    <scope>NUCLEOTIDE SEQUENCE</scope>
    <source>
        <tissue evidence="1">Venom_gland</tissue>
    </source>
</reference>
<sequence>MRQIVYKMRVNPSTLLLPSLVMKRVQENKLREHQESQLTWKIKLKYRLGNISSHIVTLYTLLTLGESQSSRRNDKDRHGLQAKCNLQQMSKVQDSVILLSFYLICKPSSSD</sequence>
<protein>
    <submittedName>
        <fullName evidence="1">Uncharacterized protein</fullName>
    </submittedName>
</protein>
<reference evidence="1" key="2">
    <citation type="submission" date="2017-11" db="EMBL/GenBank/DDBJ databases">
        <title>Coralsnake Venomics: Analyses of Venom Gland Transcriptomes and Proteomes of Six Brazilian Taxa.</title>
        <authorList>
            <person name="Aird S.D."/>
            <person name="Jorge da Silva N."/>
            <person name="Qiu L."/>
            <person name="Villar-Briones A."/>
            <person name="Aparecida-Saddi V."/>
            <person name="Campos-Telles M.P."/>
            <person name="Grau M."/>
            <person name="Mikheyev A.S."/>
        </authorList>
    </citation>
    <scope>NUCLEOTIDE SEQUENCE</scope>
    <source>
        <tissue evidence="1">Venom_gland</tissue>
    </source>
</reference>
<accession>A0A2D4ERX2</accession>
<proteinExistence type="predicted"/>
<dbReference type="AlphaFoldDB" id="A0A2D4ERX2"/>
<dbReference type="EMBL" id="IACJ01013948">
    <property type="protein sequence ID" value="LAA37989.1"/>
    <property type="molecule type" value="Transcribed_RNA"/>
</dbReference>
<evidence type="ECO:0000313" key="1">
    <source>
        <dbReference type="EMBL" id="LAA37989.1"/>
    </source>
</evidence>